<protein>
    <recommendedName>
        <fullName evidence="2">Cryptic loci regulator 2 N-terminal domain-containing protein</fullName>
    </recommendedName>
</protein>
<gene>
    <name evidence="3" type="ORF">D6D01_06668</name>
</gene>
<organism evidence="3 4">
    <name type="scientific">Aureobasidium pullulans</name>
    <name type="common">Black yeast</name>
    <name type="synonym">Pullularia pullulans</name>
    <dbReference type="NCBI Taxonomy" id="5580"/>
    <lineage>
        <taxon>Eukaryota</taxon>
        <taxon>Fungi</taxon>
        <taxon>Dikarya</taxon>
        <taxon>Ascomycota</taxon>
        <taxon>Pezizomycotina</taxon>
        <taxon>Dothideomycetes</taxon>
        <taxon>Dothideomycetidae</taxon>
        <taxon>Dothideales</taxon>
        <taxon>Saccotheciaceae</taxon>
        <taxon>Aureobasidium</taxon>
    </lineage>
</organism>
<comment type="caution">
    <text evidence="3">The sequence shown here is derived from an EMBL/GenBank/DDBJ whole genome shotgun (WGS) entry which is preliminary data.</text>
</comment>
<dbReference type="EMBL" id="QZBD01000291">
    <property type="protein sequence ID" value="THY20652.1"/>
    <property type="molecule type" value="Genomic_DNA"/>
</dbReference>
<feature type="domain" description="Cryptic loci regulator 2 N-terminal" evidence="2">
    <location>
        <begin position="58"/>
        <end position="122"/>
    </location>
</feature>
<sequence>SIVAPKDIDLSSPKYHSDGGGDQPPDDLLPHSKRASDDIFLTHLNEIYNLYVDKDQHLTSLPKGYTMYYCNLVIHGIRQNDEFRSTHIFGHLNGSYRCWHEFAVHVASIVKGDLENCACSLCVEREPPDLSGKTVEEVKIRKEELSV</sequence>
<dbReference type="InterPro" id="IPR031915">
    <property type="entry name" value="Clr2_N"/>
</dbReference>
<dbReference type="AlphaFoldDB" id="A0A4S9KX29"/>
<feature type="non-terminal residue" evidence="3">
    <location>
        <position position="1"/>
    </location>
</feature>
<evidence type="ECO:0000313" key="4">
    <source>
        <dbReference type="Proteomes" id="UP000306584"/>
    </source>
</evidence>
<evidence type="ECO:0000256" key="1">
    <source>
        <dbReference type="SAM" id="MobiDB-lite"/>
    </source>
</evidence>
<dbReference type="Pfam" id="PF16761">
    <property type="entry name" value="Clr2_transil"/>
    <property type="match status" value="1"/>
</dbReference>
<proteinExistence type="predicted"/>
<evidence type="ECO:0000259" key="2">
    <source>
        <dbReference type="Pfam" id="PF16761"/>
    </source>
</evidence>
<reference evidence="3 4" key="1">
    <citation type="submission" date="2018-10" db="EMBL/GenBank/DDBJ databases">
        <title>Fifty Aureobasidium pullulans genomes reveal a recombining polyextremotolerant generalist.</title>
        <authorList>
            <person name="Gostincar C."/>
            <person name="Turk M."/>
            <person name="Zajc J."/>
            <person name="Gunde-Cimerman N."/>
        </authorList>
    </citation>
    <scope>NUCLEOTIDE SEQUENCE [LARGE SCALE GENOMIC DNA]</scope>
    <source>
        <strain evidence="3 4">EXF-6604</strain>
    </source>
</reference>
<accession>A0A4S9KX29</accession>
<dbReference type="Proteomes" id="UP000306584">
    <property type="component" value="Unassembled WGS sequence"/>
</dbReference>
<name>A0A4S9KX29_AURPU</name>
<evidence type="ECO:0000313" key="3">
    <source>
        <dbReference type="EMBL" id="THY20652.1"/>
    </source>
</evidence>
<feature type="region of interest" description="Disordered" evidence="1">
    <location>
        <begin position="1"/>
        <end position="29"/>
    </location>
</feature>